<organism evidence="2 3">
    <name type="scientific">Acidicapsa dinghuensis</name>
    <dbReference type="NCBI Taxonomy" id="2218256"/>
    <lineage>
        <taxon>Bacteria</taxon>
        <taxon>Pseudomonadati</taxon>
        <taxon>Acidobacteriota</taxon>
        <taxon>Terriglobia</taxon>
        <taxon>Terriglobales</taxon>
        <taxon>Acidobacteriaceae</taxon>
        <taxon>Acidicapsa</taxon>
    </lineage>
</organism>
<accession>A0ABW1EEP5</accession>
<dbReference type="SUPFAM" id="SSF52540">
    <property type="entry name" value="P-loop containing nucleoside triphosphate hydrolases"/>
    <property type="match status" value="1"/>
</dbReference>
<keyword evidence="3" id="KW-1185">Reference proteome</keyword>
<dbReference type="InterPro" id="IPR027417">
    <property type="entry name" value="P-loop_NTPase"/>
</dbReference>
<dbReference type="Pfam" id="PF07728">
    <property type="entry name" value="AAA_5"/>
    <property type="match status" value="1"/>
</dbReference>
<evidence type="ECO:0000313" key="3">
    <source>
        <dbReference type="Proteomes" id="UP001596091"/>
    </source>
</evidence>
<dbReference type="Gene3D" id="3.40.50.300">
    <property type="entry name" value="P-loop containing nucleotide triphosphate hydrolases"/>
    <property type="match status" value="1"/>
</dbReference>
<protein>
    <submittedName>
        <fullName evidence="2">AAA family ATPase</fullName>
    </submittedName>
</protein>
<proteinExistence type="predicted"/>
<feature type="domain" description="ATPase dynein-related AAA" evidence="1">
    <location>
        <begin position="22"/>
        <end position="145"/>
    </location>
</feature>
<dbReference type="EMBL" id="JBHSPH010000002">
    <property type="protein sequence ID" value="MFC5861747.1"/>
    <property type="molecule type" value="Genomic_DNA"/>
</dbReference>
<dbReference type="Proteomes" id="UP001596091">
    <property type="component" value="Unassembled WGS sequence"/>
</dbReference>
<evidence type="ECO:0000259" key="1">
    <source>
        <dbReference type="Pfam" id="PF07728"/>
    </source>
</evidence>
<name>A0ABW1EEP5_9BACT</name>
<sequence>MKPSKLYEALRALIGERVPLHIWGPCGTGKSQIVGQVASDLGYGFLDVRAVQLDPVDLRGLPRIATDQTEWVPPKFLPTSGKGILFLDELTSAPQMTQAGCYQLILDRRLGEYSLPDEWVVIAAGNPASERGVHFAMPRPLRNRFVHLDLEPDLDDWSKWAIKAQVRPEIIAFLRFKPELLHAADVTSDANAWPTPRSWEMASRVLSGVAQRTNSRLISGTSEFEAQLLDGTVGHAAASELVAFLRLFRELPSIDEILLNPSTARVPSEPSAQIAIATALGRVLSDSSLGRGITYLERMPTEMRVMAMRDAAARDNAITHTPEFVRFGVEHMEVIQ</sequence>
<gene>
    <name evidence="2" type="ORF">ACFPT7_05540</name>
</gene>
<reference evidence="3" key="1">
    <citation type="journal article" date="2019" name="Int. J. Syst. Evol. Microbiol.">
        <title>The Global Catalogue of Microorganisms (GCM) 10K type strain sequencing project: providing services to taxonomists for standard genome sequencing and annotation.</title>
        <authorList>
            <consortium name="The Broad Institute Genomics Platform"/>
            <consortium name="The Broad Institute Genome Sequencing Center for Infectious Disease"/>
            <person name="Wu L."/>
            <person name="Ma J."/>
        </authorList>
    </citation>
    <scope>NUCLEOTIDE SEQUENCE [LARGE SCALE GENOMIC DNA]</scope>
    <source>
        <strain evidence="3">JCM 4087</strain>
    </source>
</reference>
<dbReference type="InterPro" id="IPR011704">
    <property type="entry name" value="ATPase_dyneun-rel_AAA"/>
</dbReference>
<comment type="caution">
    <text evidence="2">The sequence shown here is derived from an EMBL/GenBank/DDBJ whole genome shotgun (WGS) entry which is preliminary data.</text>
</comment>
<evidence type="ECO:0000313" key="2">
    <source>
        <dbReference type="EMBL" id="MFC5861747.1"/>
    </source>
</evidence>
<dbReference type="RefSeq" id="WP_263337323.1">
    <property type="nucleotide sequence ID" value="NZ_JAGSYH010000004.1"/>
</dbReference>